<proteinExistence type="predicted"/>
<dbReference type="AlphaFoldDB" id="A0A8C8YVK9"/>
<dbReference type="Gene3D" id="6.10.140.1070">
    <property type="match status" value="1"/>
</dbReference>
<dbReference type="GO" id="GO:0005525">
    <property type="term" value="F:GTP binding"/>
    <property type="evidence" value="ECO:0007669"/>
    <property type="project" value="InterPro"/>
</dbReference>
<evidence type="ECO:0000256" key="1">
    <source>
        <dbReference type="SAM" id="MobiDB-lite"/>
    </source>
</evidence>
<evidence type="ECO:0000313" key="2">
    <source>
        <dbReference type="Ensembl" id="ENSPSMP00000007859.1"/>
    </source>
</evidence>
<protein>
    <recommendedName>
        <fullName evidence="4">Developmentally regulated GTP binding protein 1</fullName>
    </recommendedName>
</protein>
<feature type="compositionally biased region" description="Gly residues" evidence="1">
    <location>
        <begin position="46"/>
        <end position="55"/>
    </location>
</feature>
<dbReference type="PANTHER" id="PTHR43127">
    <property type="entry name" value="DEVELOPMENTALLY-REGULATED GTP-BINDING PROTEIN 2"/>
    <property type="match status" value="1"/>
</dbReference>
<dbReference type="InterPro" id="IPR045001">
    <property type="entry name" value="DRG"/>
</dbReference>
<accession>A0A8C8YVK9</accession>
<feature type="region of interest" description="Disordered" evidence="1">
    <location>
        <begin position="42"/>
        <end position="83"/>
    </location>
</feature>
<evidence type="ECO:0000313" key="3">
    <source>
        <dbReference type="Proteomes" id="UP000694414"/>
    </source>
</evidence>
<dbReference type="GeneTree" id="ENSGT00940000164653"/>
<keyword evidence="3" id="KW-1185">Reference proteome</keyword>
<dbReference type="GO" id="GO:0003924">
    <property type="term" value="F:GTPase activity"/>
    <property type="evidence" value="ECO:0007669"/>
    <property type="project" value="InterPro"/>
</dbReference>
<evidence type="ECO:0008006" key="4">
    <source>
        <dbReference type="Google" id="ProtNLM"/>
    </source>
</evidence>
<reference evidence="2" key="1">
    <citation type="submission" date="2025-08" db="UniProtKB">
        <authorList>
            <consortium name="Ensembl"/>
        </authorList>
    </citation>
    <scope>IDENTIFICATION</scope>
</reference>
<dbReference type="Ensembl" id="ENSPSMT00000009265.1">
    <property type="protein sequence ID" value="ENSPSMP00000007859.1"/>
    <property type="gene ID" value="ENSPSMG00000005830.1"/>
</dbReference>
<name>A0A8C8YVK9_PROSS</name>
<dbReference type="Proteomes" id="UP000694414">
    <property type="component" value="Unplaced"/>
</dbReference>
<organism evidence="2 3">
    <name type="scientific">Prolemur simus</name>
    <name type="common">Greater bamboo lemur</name>
    <name type="synonym">Hapalemur simus</name>
    <dbReference type="NCBI Taxonomy" id="1328070"/>
    <lineage>
        <taxon>Eukaryota</taxon>
        <taxon>Metazoa</taxon>
        <taxon>Chordata</taxon>
        <taxon>Craniata</taxon>
        <taxon>Vertebrata</taxon>
        <taxon>Euteleostomi</taxon>
        <taxon>Mammalia</taxon>
        <taxon>Eutheria</taxon>
        <taxon>Euarchontoglires</taxon>
        <taxon>Primates</taxon>
        <taxon>Strepsirrhini</taxon>
        <taxon>Lemuriformes</taxon>
        <taxon>Lemuridae</taxon>
        <taxon>Prolemur</taxon>
    </lineage>
</organism>
<reference evidence="2" key="2">
    <citation type="submission" date="2025-09" db="UniProtKB">
        <authorList>
            <consortium name="Ensembl"/>
        </authorList>
    </citation>
    <scope>IDENTIFICATION</scope>
</reference>
<sequence length="83" mass="8682">MSSTLAKIAEIEAKMARTQKNKATAHHLGLFKARLAKLRQELITPKGGGAGGPGEGFDSPGLLPNAEGEEPAKEAESSGLRTR</sequence>